<keyword evidence="1" id="KW-1133">Transmembrane helix</keyword>
<dbReference type="EMBL" id="GG662708">
    <property type="protein sequence ID" value="EAR94969.2"/>
    <property type="molecule type" value="Genomic_DNA"/>
</dbReference>
<dbReference type="Gene3D" id="3.80.10.10">
    <property type="entry name" value="Ribonuclease Inhibitor"/>
    <property type="match status" value="1"/>
</dbReference>
<evidence type="ECO:0000313" key="3">
    <source>
        <dbReference type="Proteomes" id="UP000009168"/>
    </source>
</evidence>
<organism evidence="2 3">
    <name type="scientific">Tetrahymena thermophila (strain SB210)</name>
    <dbReference type="NCBI Taxonomy" id="312017"/>
    <lineage>
        <taxon>Eukaryota</taxon>
        <taxon>Sar</taxon>
        <taxon>Alveolata</taxon>
        <taxon>Ciliophora</taxon>
        <taxon>Intramacronucleata</taxon>
        <taxon>Oligohymenophorea</taxon>
        <taxon>Hymenostomatida</taxon>
        <taxon>Tetrahymenina</taxon>
        <taxon>Tetrahymenidae</taxon>
        <taxon>Tetrahymena</taxon>
    </lineage>
</organism>
<dbReference type="OrthoDB" id="1394818at2759"/>
<dbReference type="GO" id="GO:0031146">
    <property type="term" value="P:SCF-dependent proteasomal ubiquitin-dependent protein catabolic process"/>
    <property type="evidence" value="ECO:0007669"/>
    <property type="project" value="TreeGrafter"/>
</dbReference>
<dbReference type="KEGG" id="tet:TTHERM_00509100"/>
<dbReference type="RefSeq" id="XP_001015214.2">
    <property type="nucleotide sequence ID" value="XM_001015214.2"/>
</dbReference>
<name>I7LUM5_TETTS</name>
<protein>
    <submittedName>
        <fullName evidence="2">Transmembrane protein, putative</fullName>
    </submittedName>
</protein>
<dbReference type="GO" id="GO:0019005">
    <property type="term" value="C:SCF ubiquitin ligase complex"/>
    <property type="evidence" value="ECO:0007669"/>
    <property type="project" value="TreeGrafter"/>
</dbReference>
<feature type="transmembrane region" description="Helical" evidence="1">
    <location>
        <begin position="1895"/>
        <end position="1914"/>
    </location>
</feature>
<evidence type="ECO:0000256" key="1">
    <source>
        <dbReference type="SAM" id="Phobius"/>
    </source>
</evidence>
<feature type="transmembrane region" description="Helical" evidence="1">
    <location>
        <begin position="2026"/>
        <end position="2048"/>
    </location>
</feature>
<feature type="transmembrane region" description="Helical" evidence="1">
    <location>
        <begin position="1926"/>
        <end position="1949"/>
    </location>
</feature>
<keyword evidence="1 2" id="KW-0812">Transmembrane</keyword>
<reference evidence="3" key="1">
    <citation type="journal article" date="2006" name="PLoS Biol.">
        <title>Macronuclear genome sequence of the ciliate Tetrahymena thermophila, a model eukaryote.</title>
        <authorList>
            <person name="Eisen J.A."/>
            <person name="Coyne R.S."/>
            <person name="Wu M."/>
            <person name="Wu D."/>
            <person name="Thiagarajan M."/>
            <person name="Wortman J.R."/>
            <person name="Badger J.H."/>
            <person name="Ren Q."/>
            <person name="Amedeo P."/>
            <person name="Jones K.M."/>
            <person name="Tallon L.J."/>
            <person name="Delcher A.L."/>
            <person name="Salzberg S.L."/>
            <person name="Silva J.C."/>
            <person name="Haas B.J."/>
            <person name="Majoros W.H."/>
            <person name="Farzad M."/>
            <person name="Carlton J.M."/>
            <person name="Smith R.K. Jr."/>
            <person name="Garg J."/>
            <person name="Pearlman R.E."/>
            <person name="Karrer K.M."/>
            <person name="Sun L."/>
            <person name="Manning G."/>
            <person name="Elde N.C."/>
            <person name="Turkewitz A.P."/>
            <person name="Asai D.J."/>
            <person name="Wilkes D.E."/>
            <person name="Wang Y."/>
            <person name="Cai H."/>
            <person name="Collins K."/>
            <person name="Stewart B.A."/>
            <person name="Lee S.R."/>
            <person name="Wilamowska K."/>
            <person name="Weinberg Z."/>
            <person name="Ruzzo W.L."/>
            <person name="Wloga D."/>
            <person name="Gaertig J."/>
            <person name="Frankel J."/>
            <person name="Tsao C.-C."/>
            <person name="Gorovsky M.A."/>
            <person name="Keeling P.J."/>
            <person name="Waller R.F."/>
            <person name="Patron N.J."/>
            <person name="Cherry J.M."/>
            <person name="Stover N.A."/>
            <person name="Krieger C.J."/>
            <person name="del Toro C."/>
            <person name="Ryder H.F."/>
            <person name="Williamson S.C."/>
            <person name="Barbeau R.A."/>
            <person name="Hamilton E.P."/>
            <person name="Orias E."/>
        </authorList>
    </citation>
    <scope>NUCLEOTIDE SEQUENCE [LARGE SCALE GENOMIC DNA]</scope>
    <source>
        <strain evidence="3">SB210</strain>
    </source>
</reference>
<dbReference type="SUPFAM" id="SSF52047">
    <property type="entry name" value="RNI-like"/>
    <property type="match status" value="2"/>
</dbReference>
<dbReference type="PANTHER" id="PTHR13318">
    <property type="entry name" value="PARTNER OF PAIRED, ISOFORM B-RELATED"/>
    <property type="match status" value="1"/>
</dbReference>
<dbReference type="GeneID" id="7844236"/>
<keyword evidence="1" id="KW-0472">Membrane</keyword>
<dbReference type="InterPro" id="IPR032675">
    <property type="entry name" value="LRR_dom_sf"/>
</dbReference>
<accession>I7LUM5</accession>
<sequence>MLLELNLAHMIESYQLPQIYQIDIDLKYKQLQNIQINDKLDEFKNIELKSIQTDNATFEEKENLIRIFNCEKDSFFMKYETNLKKQFEEKFGSQKKMKQFSKELIWGEHKNEQYLAKKLDDDTLKQIQESLSIFKRYSKFALKNKRMIIQGRQLYSSVSIEQLFNLILLNENSIESVVFKDNRKIPSRVFKIVLKKISKLSNLKELAFINSVVEEQNIIHLRYLIKKLKIQYLILYKSYFLSSEMDFLLNRQNEEPVFQLNQFRYSLIDINHKKNYEFSQYSFCLEDVQSKPQDQIMMQEELFLKQQSFPHNIKNVIANYQSKKVAIIQKESIDKIPLNYFKYLHNTRADSRELKQIQGDLIRILEDQFFQDDINEINYSLIYKLILFVQENELQQKFKESLQSCKSYKILKQKYCLDALKKQAFNNITQLQIRYSYLHGFTNIKDNIDYLITLEKSDLYNIIYKENCLFFDQHYNSDKRDQLKLQLYIYDLKCLNFYCKLFMFINSSYFRENSIEQIIDLVASDLILDNLIVNFGVMERLKDDFGKQVFYGIIKKIKNVKSFAWYDKFTDEQSTIEIDNTELEEFRINLSENRDINKFYQAIHSAFNLTKMVIHNLDFSKKGFDQLDRSIFPPFLSHLEIETKFVESAQYINQLFQCFPNLSSITLIFKEIQASIMKEISFPYFLKEIHLFLNQQQNINQILVKIGLQTFFQLESLSLSGFSMLGRLPQQYSKYLQTDTLPGFENLKRFYLNCKIEDENYVNLVLNNIKVIDQSQQNHHYLHQTQQKLQKNIQTEIDFNYNQSCYNGLKCLSLIESNMSETMLANLNLAQQKHSLKLLNLSRNRKIENFSFLNQIFEICINLKTLNLSYCNINEENFKNVKMELTPNSLKKIILNGNFQLHNIDQIINKISNKCDLKVLHLRDCNINNKRINNMQLQKIAKSIKSLDLCANSDLTDFTFLEDFYKYNSKLESIYLPRGIDTTKINFEYLRKNLKVLDIDKTAPVKLKSDHFKSYLHQKLGYSFNYLNYQNKYCVKKSDQIIDYHDVFQFANITDQIQINLNEIFDPKHFEPSFSFDKFEKLKSSNSNMINYSSDVEFSKHVHPFYFYPFFQEHIQNSQSSQIICQDMEDNEKRKSLSDDTKKYSPYIQIQNQNSEYNNNQRLISIQESQITNFNDRSQLSSYFVAEQNVYQDLEFIVQNFFNEQAFLEDQPSIGQQFYKQKITIKNQLRNIDFLSHLIEKMQILQKIDFSGSNLFFDKLQQNQIKSPLLFLTDLIFSGLRCSNSDNQILIIDQLLKNAPNLLKLNISNTNMSTERSCDFNLINQSLEFLDISYNRFPSLDKFRCPSLEAFKISYQRNFYDLDLDDLLQKIPNNVGEVILTNIQNQMNVLMIEKQDQCQSDIMLEYGGINNKQEEIDDENALIQFTLETDYDLNTKRSLKESQSFYAIKKKMFYIFNEQKIEKKWLLNSVQGKIKELDISGNFDLNQTNIECINQLKHNSNLYVFKANNTNLTDQLVNFSKNPHLNQIDILNPIFDKNPLFVLNTLNLLQTNCDLFDFISKYHRQVKTLQYDINQFYTSCNSIRNYKLSANMEKSYINFLSKTLKSEQDKQIFKSLSIRMRDVKEEKQFNSYQQLLIFFLQSENQMIYPQFKNSFFIMSPNFISQQILRIQKNDLNEKSNSYSNFIDNFSLFLIEHCILQDKTKYIFAYDKYFYQEYPDFYYQDLDSNTNSIQFLFKLQKQMLELNIKQAFLPIRLVCSQETLQKLNISELDLLQCLTMIPANKIKLTNLSIQFVKSWYAINYYSPLTTQTNIEIHFSHFENSSVANFISNYFYQLFINSYDSKQLKERFKVKLSKLCYNIFQIFNLEPQKYKFDHSVIQLEQLFDKKQKSFKPIMLLIYIIYIAVCVIGIFLVSQYNNINCGQGISWYSYITYAFFGVFTLIYEAYIFNIQLKYVSHLIPELKTNCKRNFPHKMINQVKQFIIDISWLNQWYMNYAISFIFSQLSRFNFFSNVAYLYSTYTCQKYLQFSISIFAISIIALVEIPFLMPKLFNVRRTTKLITQNIDELYEICNAAKFQAVSDVFATVSPNNSFVYKNKMFNLRIVNNFLRIIFHDIPFIIIQAYEIINSNSSHRQILINLLTSSLMLAISLSKFLSITPSFVSQEDFNILNQYKKKHTLPRYKGKLSKYESEFLQYNHIELLKCIQSQSYYSEYLKKQGLQENSKQFKDQMNFAQSLKRFQHNIDELNKIFGSNANISQLQQQKSIYQTQLSFSNYLFKEQRSIIESSNNILFKK</sequence>
<feature type="transmembrane region" description="Helical" evidence="1">
    <location>
        <begin position="1996"/>
        <end position="2019"/>
    </location>
</feature>
<gene>
    <name evidence="2" type="ORF">TTHERM_00509100</name>
</gene>
<dbReference type="InParanoid" id="I7LUM5"/>
<dbReference type="Proteomes" id="UP000009168">
    <property type="component" value="Unassembled WGS sequence"/>
</dbReference>
<evidence type="ECO:0000313" key="2">
    <source>
        <dbReference type="EMBL" id="EAR94969.2"/>
    </source>
</evidence>
<proteinExistence type="predicted"/>
<keyword evidence="3" id="KW-1185">Reference proteome</keyword>